<evidence type="ECO:0000313" key="3">
    <source>
        <dbReference type="Proteomes" id="UP001139722"/>
    </source>
</evidence>
<evidence type="ECO:0000256" key="1">
    <source>
        <dbReference type="SAM" id="SignalP"/>
    </source>
</evidence>
<accession>A0A9X2H644</accession>
<evidence type="ECO:0008006" key="4">
    <source>
        <dbReference type="Google" id="ProtNLM"/>
    </source>
</evidence>
<dbReference type="AlphaFoldDB" id="A0A9X2H644"/>
<feature type="signal peptide" evidence="1">
    <location>
        <begin position="1"/>
        <end position="23"/>
    </location>
</feature>
<feature type="chain" id="PRO_5040947988" description="Preprotein translocase subunit SecD" evidence="1">
    <location>
        <begin position="24"/>
        <end position="159"/>
    </location>
</feature>
<name>A0A9X2H644_9MICO</name>
<dbReference type="Gene3D" id="3.30.1360.200">
    <property type="match status" value="1"/>
</dbReference>
<sequence>MGSQVWKFSAFGLLIVAMSGCSAGDNPGEGTPADGGGIEMSVSQTCTSGSAPECVSVNGEYVMVLEADFVHAGVETAEAVSVGDTNAVDVKFDEDGASVFQELTAEAAESAGTARLVIKAGDEVLSAVTVVEPMQGDTAVIALPPGADPDELVEMIRGS</sequence>
<dbReference type="OrthoDB" id="5076194at2"/>
<organism evidence="2 3">
    <name type="scientific">Agromyces terreus</name>
    <dbReference type="NCBI Taxonomy" id="424795"/>
    <lineage>
        <taxon>Bacteria</taxon>
        <taxon>Bacillati</taxon>
        <taxon>Actinomycetota</taxon>
        <taxon>Actinomycetes</taxon>
        <taxon>Micrococcales</taxon>
        <taxon>Microbacteriaceae</taxon>
        <taxon>Agromyces</taxon>
    </lineage>
</organism>
<protein>
    <recommendedName>
        <fullName evidence="4">Preprotein translocase subunit SecD</fullName>
    </recommendedName>
</protein>
<keyword evidence="3" id="KW-1185">Reference proteome</keyword>
<dbReference type="RefSeq" id="WP_157000212.1">
    <property type="nucleotide sequence ID" value="NZ_BAAANU010000059.1"/>
</dbReference>
<dbReference type="Proteomes" id="UP001139722">
    <property type="component" value="Unassembled WGS sequence"/>
</dbReference>
<reference evidence="2" key="1">
    <citation type="submission" date="2022-06" db="EMBL/GenBank/DDBJ databases">
        <title>Sequencing the genomes of 1000 actinobacteria strains.</title>
        <authorList>
            <person name="Klenk H.-P."/>
        </authorList>
    </citation>
    <scope>NUCLEOTIDE SEQUENCE</scope>
    <source>
        <strain evidence="2">DSM 22016</strain>
    </source>
</reference>
<comment type="caution">
    <text evidence="2">The sequence shown here is derived from an EMBL/GenBank/DDBJ whole genome shotgun (WGS) entry which is preliminary data.</text>
</comment>
<proteinExistence type="predicted"/>
<evidence type="ECO:0000313" key="2">
    <source>
        <dbReference type="EMBL" id="MCP2370729.1"/>
    </source>
</evidence>
<dbReference type="PROSITE" id="PS51257">
    <property type="entry name" value="PROKAR_LIPOPROTEIN"/>
    <property type="match status" value="1"/>
</dbReference>
<gene>
    <name evidence="2" type="ORF">BJ978_001405</name>
</gene>
<dbReference type="EMBL" id="JAMZDY010000001">
    <property type="protein sequence ID" value="MCP2370729.1"/>
    <property type="molecule type" value="Genomic_DNA"/>
</dbReference>
<keyword evidence="1" id="KW-0732">Signal</keyword>